<name>A0ABT9D4M1_9MOLU</name>
<evidence type="ECO:0000313" key="1">
    <source>
        <dbReference type="EMBL" id="MDO8064183.1"/>
    </source>
</evidence>
<organism evidence="1 2">
    <name type="scientific">Candidatus Phytoplasma bonamiae</name>
    <dbReference type="NCBI Taxonomy" id="2982626"/>
    <lineage>
        <taxon>Bacteria</taxon>
        <taxon>Bacillati</taxon>
        <taxon>Mycoplasmatota</taxon>
        <taxon>Mollicutes</taxon>
        <taxon>Acholeplasmatales</taxon>
        <taxon>Acholeplasmataceae</taxon>
        <taxon>Candidatus Phytoplasma</taxon>
        <taxon>16SrII (Peanut WB group)</taxon>
    </lineage>
</organism>
<sequence length="44" mass="5036">MIYKNQLQILKNAEIGKKYQILGKIHNINKGDNFYNVDVGAKEA</sequence>
<proteinExistence type="predicted"/>
<evidence type="ECO:0000313" key="2">
    <source>
        <dbReference type="Proteomes" id="UP001170683"/>
    </source>
</evidence>
<dbReference type="RefSeq" id="WP_304514380.1">
    <property type="nucleotide sequence ID" value="NZ_JAOSIQ010000015.1"/>
</dbReference>
<keyword evidence="2" id="KW-1185">Reference proteome</keyword>
<dbReference type="Proteomes" id="UP001170683">
    <property type="component" value="Unassembled WGS sequence"/>
</dbReference>
<dbReference type="EMBL" id="JAOSIQ010000015">
    <property type="protein sequence ID" value="MDO8064183.1"/>
    <property type="molecule type" value="Genomic_DNA"/>
</dbReference>
<accession>A0ABT9D4M1</accession>
<protein>
    <submittedName>
        <fullName evidence="1">Uncharacterized protein</fullName>
    </submittedName>
</protein>
<comment type="caution">
    <text evidence="1">The sequence shown here is derived from an EMBL/GenBank/DDBJ whole genome shotgun (WGS) entry which is preliminary data.</text>
</comment>
<gene>
    <name evidence="1" type="ORF">OC701_01735</name>
</gene>
<reference evidence="1 2" key="1">
    <citation type="journal article" date="2023" name="Int. J. Syst. Evol. Microbiol.">
        <title>The observation of taxonomic boundaries for the 16SrII and 16SrXXV phytoplasmas using genome-based delimitation.</title>
        <authorList>
            <person name="Rodrigues Jardim B."/>
            <person name="Tran-Nguyen L.T.T."/>
            <person name="Gambley C."/>
            <person name="Al-Sadi A.M."/>
            <person name="Al-Subhi A.M."/>
            <person name="Foissac X."/>
            <person name="Salar P."/>
            <person name="Cai H."/>
            <person name="Yang J.Y."/>
            <person name="Davis R."/>
            <person name="Jones L."/>
            <person name="Rodoni B."/>
            <person name="Constable F.E."/>
        </authorList>
    </citation>
    <scope>NUCLEOTIDE SEQUENCE [LARGE SCALE GENOMIC DNA]</scope>
    <source>
        <strain evidence="1">BAWM-225</strain>
    </source>
</reference>